<gene>
    <name evidence="9" type="ORF">GCM10016234_23370</name>
</gene>
<dbReference type="RefSeq" id="WP_189504025.1">
    <property type="nucleotide sequence ID" value="NZ_BMZQ01000002.1"/>
</dbReference>
<dbReference type="GO" id="GO:0033499">
    <property type="term" value="P:galactose catabolic process via UDP-galactose, Leloir pathway"/>
    <property type="evidence" value="ECO:0007669"/>
    <property type="project" value="TreeGrafter"/>
</dbReference>
<evidence type="ECO:0000256" key="7">
    <source>
        <dbReference type="PIRSR" id="PIRSR005096-2"/>
    </source>
</evidence>
<evidence type="ECO:0000256" key="5">
    <source>
        <dbReference type="PIRNR" id="PIRNR005096"/>
    </source>
</evidence>
<feature type="active site" description="Proton donor" evidence="6">
    <location>
        <position position="182"/>
    </location>
</feature>
<evidence type="ECO:0000256" key="1">
    <source>
        <dbReference type="ARBA" id="ARBA00005028"/>
    </source>
</evidence>
<dbReference type="InterPro" id="IPR047215">
    <property type="entry name" value="Galactose_mutarotase-like"/>
</dbReference>
<evidence type="ECO:0000256" key="3">
    <source>
        <dbReference type="ARBA" id="ARBA00023235"/>
    </source>
</evidence>
<sequence length="361" mass="39374">MSGNVERSVFGTLSTGLTVECVSLSWPGGLEVRIITLGAAVQALFVPDAAGERADVVLGHDDPEDYMADRQFFGATIGRFSNRIAGARFQLEGEEVQLLANEGANVLHGGQEGFDHKLWKIEALGAAPEPFVRLSLISPDGDQGFPGTFTASVTYRLPAPTELSMTFEATTDRPTVVGMTHHGYFNLGGVEHPHSVLDHHLHIPAERYLAVKAGLIPDGEPCSVDGTPFDFRQSKPIGRDLRHVDEQVLIAHGIDHCFCLSDQPSEEPRLIARLEDPHSGRVLELLSDQPGLQFYTGNMLDGSWAGKYGQIARQGDALCLEPQAWPDAPNRPDFPSARLDPGKAYRHRSIYRFSAETTGAR</sequence>
<dbReference type="CDD" id="cd09019">
    <property type="entry name" value="galactose_mutarotase_like"/>
    <property type="match status" value="1"/>
</dbReference>
<dbReference type="PANTHER" id="PTHR10091:SF0">
    <property type="entry name" value="GALACTOSE MUTAROTASE"/>
    <property type="match status" value="1"/>
</dbReference>
<evidence type="ECO:0000256" key="6">
    <source>
        <dbReference type="PIRSR" id="PIRSR005096-1"/>
    </source>
</evidence>
<evidence type="ECO:0000313" key="9">
    <source>
        <dbReference type="EMBL" id="GHD15894.1"/>
    </source>
</evidence>
<reference evidence="9" key="1">
    <citation type="journal article" date="2014" name="Int. J. Syst. Evol. Microbiol.">
        <title>Complete genome sequence of Corynebacterium casei LMG S-19264T (=DSM 44701T), isolated from a smear-ripened cheese.</title>
        <authorList>
            <consortium name="US DOE Joint Genome Institute (JGI-PGF)"/>
            <person name="Walter F."/>
            <person name="Albersmeier A."/>
            <person name="Kalinowski J."/>
            <person name="Ruckert C."/>
        </authorList>
    </citation>
    <scope>NUCLEOTIDE SEQUENCE</scope>
    <source>
        <strain evidence="9">KCTC 42249</strain>
    </source>
</reference>
<name>A0A8J3GL65_9HYPH</name>
<feature type="active site" description="Proton acceptor" evidence="6">
    <location>
        <position position="321"/>
    </location>
</feature>
<dbReference type="GO" id="GO:0004034">
    <property type="term" value="F:aldose 1-epimerase activity"/>
    <property type="evidence" value="ECO:0007669"/>
    <property type="project" value="UniProtKB-EC"/>
</dbReference>
<evidence type="ECO:0000256" key="4">
    <source>
        <dbReference type="ARBA" id="ARBA00023277"/>
    </source>
</evidence>
<evidence type="ECO:0000256" key="2">
    <source>
        <dbReference type="ARBA" id="ARBA00006206"/>
    </source>
</evidence>
<keyword evidence="4 5" id="KW-0119">Carbohydrate metabolism</keyword>
<accession>A0A8J3GL65</accession>
<protein>
    <recommendedName>
        <fullName evidence="5">Aldose 1-epimerase</fullName>
        <ecNumber evidence="5">5.1.3.3</ecNumber>
    </recommendedName>
</protein>
<keyword evidence="3 5" id="KW-0413">Isomerase</keyword>
<dbReference type="Pfam" id="PF01263">
    <property type="entry name" value="Aldose_epim"/>
    <property type="match status" value="1"/>
</dbReference>
<dbReference type="GO" id="GO:0006006">
    <property type="term" value="P:glucose metabolic process"/>
    <property type="evidence" value="ECO:0007669"/>
    <property type="project" value="TreeGrafter"/>
</dbReference>
<dbReference type="InterPro" id="IPR014718">
    <property type="entry name" value="GH-type_carb-bd"/>
</dbReference>
<comment type="caution">
    <text evidence="9">The sequence shown here is derived from an EMBL/GenBank/DDBJ whole genome shotgun (WGS) entry which is preliminary data.</text>
</comment>
<dbReference type="PIRSF" id="PIRSF005096">
    <property type="entry name" value="GALM"/>
    <property type="match status" value="1"/>
</dbReference>
<dbReference type="Gene3D" id="2.70.98.10">
    <property type="match status" value="1"/>
</dbReference>
<dbReference type="PANTHER" id="PTHR10091">
    <property type="entry name" value="ALDOSE-1-EPIMERASE"/>
    <property type="match status" value="1"/>
</dbReference>
<dbReference type="EMBL" id="BMZQ01000002">
    <property type="protein sequence ID" value="GHD15894.1"/>
    <property type="molecule type" value="Genomic_DNA"/>
</dbReference>
<dbReference type="Proteomes" id="UP000630142">
    <property type="component" value="Unassembled WGS sequence"/>
</dbReference>
<organism evidence="9 10">
    <name type="scientific">Tianweitania populi</name>
    <dbReference type="NCBI Taxonomy" id="1607949"/>
    <lineage>
        <taxon>Bacteria</taxon>
        <taxon>Pseudomonadati</taxon>
        <taxon>Pseudomonadota</taxon>
        <taxon>Alphaproteobacteria</taxon>
        <taxon>Hyphomicrobiales</taxon>
        <taxon>Phyllobacteriaceae</taxon>
        <taxon>Tianweitania</taxon>
    </lineage>
</organism>
<comment type="catalytic activity">
    <reaction evidence="5">
        <text>alpha-D-glucose = beta-D-glucose</text>
        <dbReference type="Rhea" id="RHEA:10264"/>
        <dbReference type="ChEBI" id="CHEBI:15903"/>
        <dbReference type="ChEBI" id="CHEBI:17925"/>
        <dbReference type="EC" id="5.1.3.3"/>
    </reaction>
</comment>
<reference evidence="9" key="2">
    <citation type="submission" date="2020-09" db="EMBL/GenBank/DDBJ databases">
        <authorList>
            <person name="Sun Q."/>
            <person name="Kim S."/>
        </authorList>
    </citation>
    <scope>NUCLEOTIDE SEQUENCE</scope>
    <source>
        <strain evidence="9">KCTC 42249</strain>
    </source>
</reference>
<evidence type="ECO:0000256" key="8">
    <source>
        <dbReference type="PIRSR" id="PIRSR005096-3"/>
    </source>
</evidence>
<dbReference type="AlphaFoldDB" id="A0A8J3GL65"/>
<feature type="binding site" evidence="7">
    <location>
        <position position="255"/>
    </location>
    <ligand>
        <name>beta-D-galactose</name>
        <dbReference type="ChEBI" id="CHEBI:27667"/>
    </ligand>
</feature>
<comment type="pathway">
    <text evidence="1 5">Carbohydrate metabolism; hexose metabolism.</text>
</comment>
<dbReference type="EC" id="5.1.3.3" evidence="5"/>
<dbReference type="GO" id="GO:0030246">
    <property type="term" value="F:carbohydrate binding"/>
    <property type="evidence" value="ECO:0007669"/>
    <property type="project" value="InterPro"/>
</dbReference>
<feature type="binding site" evidence="8">
    <location>
        <begin position="182"/>
        <end position="184"/>
    </location>
    <ligand>
        <name>beta-D-galactose</name>
        <dbReference type="ChEBI" id="CHEBI:27667"/>
    </ligand>
</feature>
<proteinExistence type="inferred from homology"/>
<feature type="binding site" evidence="8">
    <location>
        <begin position="82"/>
        <end position="83"/>
    </location>
    <ligand>
        <name>beta-D-galactose</name>
        <dbReference type="ChEBI" id="CHEBI:27667"/>
    </ligand>
</feature>
<evidence type="ECO:0000313" key="10">
    <source>
        <dbReference type="Proteomes" id="UP000630142"/>
    </source>
</evidence>
<dbReference type="GO" id="GO:0005737">
    <property type="term" value="C:cytoplasm"/>
    <property type="evidence" value="ECO:0007669"/>
    <property type="project" value="TreeGrafter"/>
</dbReference>
<dbReference type="UniPathway" id="UPA00242"/>
<keyword evidence="10" id="KW-1185">Reference proteome</keyword>
<dbReference type="SUPFAM" id="SSF74650">
    <property type="entry name" value="Galactose mutarotase-like"/>
    <property type="match status" value="1"/>
</dbReference>
<dbReference type="InterPro" id="IPR011013">
    <property type="entry name" value="Gal_mutarotase_sf_dom"/>
</dbReference>
<dbReference type="InterPro" id="IPR008183">
    <property type="entry name" value="Aldose_1/G6P_1-epimerase"/>
</dbReference>
<comment type="similarity">
    <text evidence="2 5">Belongs to the aldose epimerase family.</text>
</comment>
<dbReference type="InterPro" id="IPR015443">
    <property type="entry name" value="Aldose_1-epimerase"/>
</dbReference>
<dbReference type="NCBIfam" id="NF008277">
    <property type="entry name" value="PRK11055.1"/>
    <property type="match status" value="1"/>
</dbReference>